<dbReference type="InterPro" id="IPR050807">
    <property type="entry name" value="TransReg_Diox_bact_type"/>
</dbReference>
<dbReference type="AlphaFoldDB" id="A0A6S7CA15"/>
<dbReference type="Proteomes" id="UP000494272">
    <property type="component" value="Unassembled WGS sequence"/>
</dbReference>
<dbReference type="Pfam" id="PF01381">
    <property type="entry name" value="HTH_3"/>
    <property type="match status" value="1"/>
</dbReference>
<dbReference type="InterPro" id="IPR013096">
    <property type="entry name" value="Cupin_2"/>
</dbReference>
<evidence type="ECO:0000259" key="2">
    <source>
        <dbReference type="PROSITE" id="PS50943"/>
    </source>
</evidence>
<reference evidence="3 4" key="1">
    <citation type="submission" date="2020-04" db="EMBL/GenBank/DDBJ databases">
        <authorList>
            <person name="De Canck E."/>
        </authorList>
    </citation>
    <scope>NUCLEOTIDE SEQUENCE [LARGE SCALE GENOMIC DNA]</scope>
    <source>
        <strain evidence="3 4">LMG 26841</strain>
    </source>
</reference>
<keyword evidence="1" id="KW-0238">DNA-binding</keyword>
<dbReference type="CDD" id="cd00093">
    <property type="entry name" value="HTH_XRE"/>
    <property type="match status" value="1"/>
</dbReference>
<dbReference type="InterPro" id="IPR011051">
    <property type="entry name" value="RmlC_Cupin_sf"/>
</dbReference>
<dbReference type="Gene3D" id="2.60.120.10">
    <property type="entry name" value="Jelly Rolls"/>
    <property type="match status" value="1"/>
</dbReference>
<dbReference type="CDD" id="cd02209">
    <property type="entry name" value="cupin_XRE_C"/>
    <property type="match status" value="1"/>
</dbReference>
<dbReference type="InterPro" id="IPR010982">
    <property type="entry name" value="Lambda_DNA-bd_dom_sf"/>
</dbReference>
<dbReference type="PANTHER" id="PTHR46797:SF1">
    <property type="entry name" value="METHYLPHOSPHONATE SYNTHASE"/>
    <property type="match status" value="1"/>
</dbReference>
<organism evidence="3 4">
    <name type="scientific">Achromobacter dolens</name>
    <dbReference type="NCBI Taxonomy" id="1287738"/>
    <lineage>
        <taxon>Bacteria</taxon>
        <taxon>Pseudomonadati</taxon>
        <taxon>Pseudomonadota</taxon>
        <taxon>Betaproteobacteria</taxon>
        <taxon>Burkholderiales</taxon>
        <taxon>Alcaligenaceae</taxon>
        <taxon>Achromobacter</taxon>
    </lineage>
</organism>
<dbReference type="GO" id="GO:0003677">
    <property type="term" value="F:DNA binding"/>
    <property type="evidence" value="ECO:0007669"/>
    <property type="project" value="UniProtKB-KW"/>
</dbReference>
<accession>A0A6S7CA15</accession>
<dbReference type="GO" id="GO:0005829">
    <property type="term" value="C:cytosol"/>
    <property type="evidence" value="ECO:0007669"/>
    <property type="project" value="TreeGrafter"/>
</dbReference>
<gene>
    <name evidence="3" type="primary">puuR</name>
    <name evidence="3" type="ORF">LMG26841_00481</name>
</gene>
<sequence length="215" mass="23411">MGAAKGVSGGPARRNGGFRAFLSVVSAIFPPMIDLPHRLRALRRQQSLSLEQLGERTGLTKSYLSKLERGLSEPSISTVLRLAEAYGVGVSQLVGGDGAAQDEVVSLVRVADREALQRRDLGNEYHYESLAGRRKVKAMEPFIVHPPREFPDAAAVFPHPGEEFLLVLKGAIEVQVGERAFRLDAGDSLYFDSELPHRMRTVSRGAAEVLVVAAH</sequence>
<evidence type="ECO:0000256" key="1">
    <source>
        <dbReference type="ARBA" id="ARBA00023125"/>
    </source>
</evidence>
<dbReference type="SUPFAM" id="SSF47413">
    <property type="entry name" value="lambda repressor-like DNA-binding domains"/>
    <property type="match status" value="1"/>
</dbReference>
<protein>
    <submittedName>
        <fullName evidence="3">HTH-type transcriptional regulator PuuR</fullName>
    </submittedName>
</protein>
<keyword evidence="4" id="KW-1185">Reference proteome</keyword>
<proteinExistence type="predicted"/>
<dbReference type="Gene3D" id="1.10.260.40">
    <property type="entry name" value="lambda repressor-like DNA-binding domains"/>
    <property type="match status" value="1"/>
</dbReference>
<dbReference type="PROSITE" id="PS50943">
    <property type="entry name" value="HTH_CROC1"/>
    <property type="match status" value="1"/>
</dbReference>
<name>A0A6S7CA15_9BURK</name>
<dbReference type="InterPro" id="IPR001387">
    <property type="entry name" value="Cro/C1-type_HTH"/>
</dbReference>
<evidence type="ECO:0000313" key="3">
    <source>
        <dbReference type="EMBL" id="CAB3821468.1"/>
    </source>
</evidence>
<dbReference type="EMBL" id="CADIKW010000001">
    <property type="protein sequence ID" value="CAB3821468.1"/>
    <property type="molecule type" value="Genomic_DNA"/>
</dbReference>
<dbReference type="SMART" id="SM00530">
    <property type="entry name" value="HTH_XRE"/>
    <property type="match status" value="1"/>
</dbReference>
<dbReference type="PANTHER" id="PTHR46797">
    <property type="entry name" value="HTH-TYPE TRANSCRIPTIONAL REGULATOR"/>
    <property type="match status" value="1"/>
</dbReference>
<dbReference type="InterPro" id="IPR014710">
    <property type="entry name" value="RmlC-like_jellyroll"/>
</dbReference>
<evidence type="ECO:0000313" key="4">
    <source>
        <dbReference type="Proteomes" id="UP000494272"/>
    </source>
</evidence>
<dbReference type="GO" id="GO:0003700">
    <property type="term" value="F:DNA-binding transcription factor activity"/>
    <property type="evidence" value="ECO:0007669"/>
    <property type="project" value="TreeGrafter"/>
</dbReference>
<feature type="domain" description="HTH cro/C1-type" evidence="2">
    <location>
        <begin position="39"/>
        <end position="93"/>
    </location>
</feature>
<dbReference type="Pfam" id="PF07883">
    <property type="entry name" value="Cupin_2"/>
    <property type="match status" value="1"/>
</dbReference>
<dbReference type="SUPFAM" id="SSF51182">
    <property type="entry name" value="RmlC-like cupins"/>
    <property type="match status" value="1"/>
</dbReference>